<evidence type="ECO:0000313" key="2">
    <source>
        <dbReference type="Proteomes" id="UP001519363"/>
    </source>
</evidence>
<proteinExistence type="predicted"/>
<sequence>MSDRFVPAIPALPTIPAVPALPRVEVRPRCGWIRRGVVVKPRG</sequence>
<evidence type="ECO:0000313" key="1">
    <source>
        <dbReference type="EMBL" id="MBP2474347.1"/>
    </source>
</evidence>
<dbReference type="Proteomes" id="UP001519363">
    <property type="component" value="Unassembled WGS sequence"/>
</dbReference>
<dbReference type="RefSeq" id="WP_276329042.1">
    <property type="nucleotide sequence ID" value="NZ_MUMG01000221.1"/>
</dbReference>
<comment type="caution">
    <text evidence="1">The sequence shown here is derived from an EMBL/GenBank/DDBJ whole genome shotgun (WGS) entry which is preliminary data.</text>
</comment>
<reference evidence="1 2" key="1">
    <citation type="submission" date="2021-03" db="EMBL/GenBank/DDBJ databases">
        <title>Sequencing the genomes of 1000 actinobacteria strains.</title>
        <authorList>
            <person name="Klenk H.-P."/>
        </authorList>
    </citation>
    <scope>NUCLEOTIDE SEQUENCE [LARGE SCALE GENOMIC DNA]</scope>
    <source>
        <strain evidence="1 2">DSM 44580</strain>
    </source>
</reference>
<accession>A0ABS5ADK1</accession>
<organism evidence="1 2">
    <name type="scientific">Crossiella equi</name>
    <dbReference type="NCBI Taxonomy" id="130796"/>
    <lineage>
        <taxon>Bacteria</taxon>
        <taxon>Bacillati</taxon>
        <taxon>Actinomycetota</taxon>
        <taxon>Actinomycetes</taxon>
        <taxon>Pseudonocardiales</taxon>
        <taxon>Pseudonocardiaceae</taxon>
        <taxon>Crossiella</taxon>
    </lineage>
</organism>
<name>A0ABS5ADK1_9PSEU</name>
<dbReference type="EMBL" id="JAGIOO010000001">
    <property type="protein sequence ID" value="MBP2474347.1"/>
    <property type="molecule type" value="Genomic_DNA"/>
</dbReference>
<protein>
    <submittedName>
        <fullName evidence="1">Uncharacterized protein</fullName>
    </submittedName>
</protein>
<gene>
    <name evidence="1" type="ORF">JOF53_003219</name>
</gene>
<keyword evidence="2" id="KW-1185">Reference proteome</keyword>